<gene>
    <name evidence="2" type="ORF">H257_11725</name>
</gene>
<feature type="compositionally biased region" description="Polar residues" evidence="1">
    <location>
        <begin position="137"/>
        <end position="147"/>
    </location>
</feature>
<name>W4G3K9_APHAT</name>
<evidence type="ECO:0000256" key="1">
    <source>
        <dbReference type="SAM" id="MobiDB-lite"/>
    </source>
</evidence>
<accession>W4G3K9</accession>
<feature type="region of interest" description="Disordered" evidence="1">
    <location>
        <begin position="119"/>
        <end position="162"/>
    </location>
</feature>
<protein>
    <submittedName>
        <fullName evidence="2">Uncharacterized protein</fullName>
    </submittedName>
</protein>
<dbReference type="RefSeq" id="XP_009837035.1">
    <property type="nucleotide sequence ID" value="XM_009838733.1"/>
</dbReference>
<feature type="region of interest" description="Disordered" evidence="1">
    <location>
        <begin position="77"/>
        <end position="106"/>
    </location>
</feature>
<dbReference type="GeneID" id="20813721"/>
<sequence>MQPPPRETGRVLDEAIMSVPLTQGTSTMINPDTATSLSGLDQEDRSECLDRLKSDKLHSLPVKLPQVPIATLPQASERVRAKTRTTHSATISRSPAMATSLPRQRRHPTMSKILQVQHGANWGPNRPTRPGDAGATNAKQGTTSRLQQVPGHVDDKPSTQQRHRAEVYAINARMRAFSQDQLASYVKSQGGRSTLHVSPMGV</sequence>
<dbReference type="VEuPathDB" id="FungiDB:H257_11725"/>
<organism evidence="2">
    <name type="scientific">Aphanomyces astaci</name>
    <name type="common">Crayfish plague agent</name>
    <dbReference type="NCBI Taxonomy" id="112090"/>
    <lineage>
        <taxon>Eukaryota</taxon>
        <taxon>Sar</taxon>
        <taxon>Stramenopiles</taxon>
        <taxon>Oomycota</taxon>
        <taxon>Saprolegniomycetes</taxon>
        <taxon>Saprolegniales</taxon>
        <taxon>Verrucalvaceae</taxon>
        <taxon>Aphanomyces</taxon>
    </lineage>
</organism>
<dbReference type="EMBL" id="KI913148">
    <property type="protein sequence ID" value="ETV73609.1"/>
    <property type="molecule type" value="Genomic_DNA"/>
</dbReference>
<dbReference type="AlphaFoldDB" id="W4G3K9"/>
<reference evidence="2" key="1">
    <citation type="submission" date="2013-12" db="EMBL/GenBank/DDBJ databases">
        <title>The Genome Sequence of Aphanomyces astaci APO3.</title>
        <authorList>
            <consortium name="The Broad Institute Genomics Platform"/>
            <person name="Russ C."/>
            <person name="Tyler B."/>
            <person name="van West P."/>
            <person name="Dieguez-Uribeondo J."/>
            <person name="Young S.K."/>
            <person name="Zeng Q."/>
            <person name="Gargeya S."/>
            <person name="Fitzgerald M."/>
            <person name="Abouelleil A."/>
            <person name="Alvarado L."/>
            <person name="Chapman S.B."/>
            <person name="Gainer-Dewar J."/>
            <person name="Goldberg J."/>
            <person name="Griggs A."/>
            <person name="Gujja S."/>
            <person name="Hansen M."/>
            <person name="Howarth C."/>
            <person name="Imamovic A."/>
            <person name="Ireland A."/>
            <person name="Larimer J."/>
            <person name="McCowan C."/>
            <person name="Murphy C."/>
            <person name="Pearson M."/>
            <person name="Poon T.W."/>
            <person name="Priest M."/>
            <person name="Roberts A."/>
            <person name="Saif S."/>
            <person name="Shea T."/>
            <person name="Sykes S."/>
            <person name="Wortman J."/>
            <person name="Nusbaum C."/>
            <person name="Birren B."/>
        </authorList>
    </citation>
    <scope>NUCLEOTIDE SEQUENCE [LARGE SCALE GENOMIC DNA]</scope>
    <source>
        <strain evidence="2">APO3</strain>
    </source>
</reference>
<evidence type="ECO:0000313" key="2">
    <source>
        <dbReference type="EMBL" id="ETV73609.1"/>
    </source>
</evidence>
<proteinExistence type="predicted"/>